<dbReference type="InterPro" id="IPR010415">
    <property type="entry name" value="LpxI_C"/>
</dbReference>
<evidence type="ECO:0000313" key="4">
    <source>
        <dbReference type="Proteomes" id="UP000761264"/>
    </source>
</evidence>
<reference evidence="3" key="1">
    <citation type="submission" date="2020-03" db="EMBL/GenBank/DDBJ databases">
        <title>Genome of Pelagibius litoralis DSM 21314T.</title>
        <authorList>
            <person name="Wang G."/>
        </authorList>
    </citation>
    <scope>NUCLEOTIDE SEQUENCE</scope>
    <source>
        <strain evidence="3">DSM 21314</strain>
    </source>
</reference>
<dbReference type="Pfam" id="PF17930">
    <property type="entry name" value="LpxI_N"/>
    <property type="match status" value="1"/>
</dbReference>
<evidence type="ECO:0000259" key="2">
    <source>
        <dbReference type="Pfam" id="PF17930"/>
    </source>
</evidence>
<dbReference type="Gene3D" id="3.40.140.80">
    <property type="match status" value="1"/>
</dbReference>
<protein>
    <submittedName>
        <fullName evidence="3">LpxI family protein</fullName>
    </submittedName>
</protein>
<feature type="domain" description="LpxI N-terminal" evidence="2">
    <location>
        <begin position="5"/>
        <end position="133"/>
    </location>
</feature>
<dbReference type="PANTHER" id="PTHR39962:SF1">
    <property type="entry name" value="LPXI FAMILY PROTEIN"/>
    <property type="match status" value="1"/>
</dbReference>
<dbReference type="EMBL" id="JAAQPH010000001">
    <property type="protein sequence ID" value="NIA67306.1"/>
    <property type="molecule type" value="Genomic_DNA"/>
</dbReference>
<dbReference type="Gene3D" id="3.40.50.20">
    <property type="match status" value="1"/>
</dbReference>
<accession>A0A967C1K4</accession>
<evidence type="ECO:0000259" key="1">
    <source>
        <dbReference type="Pfam" id="PF06230"/>
    </source>
</evidence>
<dbReference type="InterPro" id="IPR041255">
    <property type="entry name" value="LpxI_N"/>
</dbReference>
<dbReference type="InterPro" id="IPR043167">
    <property type="entry name" value="LpxI_C_sf"/>
</dbReference>
<proteinExistence type="predicted"/>
<feature type="domain" description="LpxI C-terminal" evidence="1">
    <location>
        <begin position="138"/>
        <end position="267"/>
    </location>
</feature>
<dbReference type="RefSeq" id="WP_167220697.1">
    <property type="nucleotide sequence ID" value="NZ_JAAQPH010000001.1"/>
</dbReference>
<keyword evidence="4" id="KW-1185">Reference proteome</keyword>
<dbReference type="AlphaFoldDB" id="A0A967C1K4"/>
<name>A0A967C1K4_9PROT</name>
<evidence type="ECO:0000313" key="3">
    <source>
        <dbReference type="EMBL" id="NIA67306.1"/>
    </source>
</evidence>
<dbReference type="Pfam" id="PF06230">
    <property type="entry name" value="LpxI_C"/>
    <property type="match status" value="1"/>
</dbReference>
<comment type="caution">
    <text evidence="3">The sequence shown here is derived from an EMBL/GenBank/DDBJ whole genome shotgun (WGS) entry which is preliminary data.</text>
</comment>
<gene>
    <name evidence="3" type="ORF">HBA54_01735</name>
</gene>
<sequence>MPGPLGIVAGGGHLPRQLVELCQSNGRGAFVVALEGNTEAATVEGVDHLWIKLGQTKRALDALRKAEVRELVLIGPVKRPSMSELWPDAYTLKGLAKIGFNRLGDDGLLGAVVRTLEAEGFTIRGVDELMSELLAVAGPYGRFLPDAQAEADIARGVEVVRAMGAADVGQATVVQGGLVLGVEAIEGTDALLQRCGPLQRAGPGGVLVKLSKPGQERRADLPTVGVKTVEGAAAAGLRGIAIEAGATLVVDAEAVRRAVDDAGLFLIGIDLST</sequence>
<organism evidence="3 4">
    <name type="scientific">Pelagibius litoralis</name>
    <dbReference type="NCBI Taxonomy" id="374515"/>
    <lineage>
        <taxon>Bacteria</taxon>
        <taxon>Pseudomonadati</taxon>
        <taxon>Pseudomonadota</taxon>
        <taxon>Alphaproteobacteria</taxon>
        <taxon>Rhodospirillales</taxon>
        <taxon>Rhodovibrionaceae</taxon>
        <taxon>Pelagibius</taxon>
    </lineage>
</organism>
<dbReference type="PANTHER" id="PTHR39962">
    <property type="entry name" value="BLL4848 PROTEIN"/>
    <property type="match status" value="1"/>
</dbReference>
<dbReference type="Proteomes" id="UP000761264">
    <property type="component" value="Unassembled WGS sequence"/>
</dbReference>
<dbReference type="InterPro" id="IPR053174">
    <property type="entry name" value="LpxI"/>
</dbReference>